<protein>
    <submittedName>
        <fullName evidence="2">Uncharacterized protein</fullName>
    </submittedName>
</protein>
<evidence type="ECO:0000313" key="2">
    <source>
        <dbReference type="EMBL" id="KAG5450991.1"/>
    </source>
</evidence>
<comment type="caution">
    <text evidence="2">The sequence shown here is derived from an EMBL/GenBank/DDBJ whole genome shotgun (WGS) entry which is preliminary data.</text>
</comment>
<organism evidence="2 3">
    <name type="scientific">Clonorchis sinensis</name>
    <name type="common">Chinese liver fluke</name>
    <dbReference type="NCBI Taxonomy" id="79923"/>
    <lineage>
        <taxon>Eukaryota</taxon>
        <taxon>Metazoa</taxon>
        <taxon>Spiralia</taxon>
        <taxon>Lophotrochozoa</taxon>
        <taxon>Platyhelminthes</taxon>
        <taxon>Trematoda</taxon>
        <taxon>Digenea</taxon>
        <taxon>Opisthorchiida</taxon>
        <taxon>Opisthorchiata</taxon>
        <taxon>Opisthorchiidae</taxon>
        <taxon>Clonorchis</taxon>
    </lineage>
</organism>
<feature type="compositionally biased region" description="Basic and acidic residues" evidence="1">
    <location>
        <begin position="58"/>
        <end position="75"/>
    </location>
</feature>
<name>A0A3R7JLJ4_CLOSI</name>
<dbReference type="AlphaFoldDB" id="A0A3R7JLJ4"/>
<reference evidence="2 3" key="2">
    <citation type="journal article" date="2021" name="Genomics">
        <title>High-quality reference genome for Clonorchis sinensis.</title>
        <authorList>
            <person name="Young N.D."/>
            <person name="Stroehlein A.J."/>
            <person name="Kinkar L."/>
            <person name="Wang T."/>
            <person name="Sohn W.M."/>
            <person name="Chang B.C.H."/>
            <person name="Kaur P."/>
            <person name="Weisz D."/>
            <person name="Dudchenko O."/>
            <person name="Aiden E.L."/>
            <person name="Korhonen P.K."/>
            <person name="Gasser R.B."/>
        </authorList>
    </citation>
    <scope>NUCLEOTIDE SEQUENCE [LARGE SCALE GENOMIC DNA]</scope>
    <source>
        <strain evidence="2">Cs-k2</strain>
    </source>
</reference>
<evidence type="ECO:0000313" key="3">
    <source>
        <dbReference type="Proteomes" id="UP000286415"/>
    </source>
</evidence>
<accession>A0A3R7JLJ4</accession>
<proteinExistence type="predicted"/>
<gene>
    <name evidence="2" type="ORF">CSKR_105256</name>
</gene>
<dbReference type="Proteomes" id="UP000286415">
    <property type="component" value="Unassembled WGS sequence"/>
</dbReference>
<evidence type="ECO:0000256" key="1">
    <source>
        <dbReference type="SAM" id="MobiDB-lite"/>
    </source>
</evidence>
<sequence>MKYQCYHGTYGTAITGERYLRVTRNTRTSGRAKQSRSWVSIRRYSPKTNDSLGLQSYKPKEQPGSHVRESHVHKVGHKWPDDLKAKWEKW</sequence>
<dbReference type="EMBL" id="NIRI02000042">
    <property type="protein sequence ID" value="KAG5450991.1"/>
    <property type="molecule type" value="Genomic_DNA"/>
</dbReference>
<reference evidence="2 3" key="1">
    <citation type="journal article" date="2018" name="Biotechnol. Adv.">
        <title>Improved genomic resources and new bioinformatic workflow for the carcinogenic parasite Clonorchis sinensis: Biotechnological implications.</title>
        <authorList>
            <person name="Wang D."/>
            <person name="Korhonen P.K."/>
            <person name="Gasser R.B."/>
            <person name="Young N.D."/>
        </authorList>
    </citation>
    <scope>NUCLEOTIDE SEQUENCE [LARGE SCALE GENOMIC DNA]</scope>
    <source>
        <strain evidence="2">Cs-k2</strain>
    </source>
</reference>
<feature type="region of interest" description="Disordered" evidence="1">
    <location>
        <begin position="47"/>
        <end position="75"/>
    </location>
</feature>
<dbReference type="OrthoDB" id="10585082at2759"/>
<keyword evidence="3" id="KW-1185">Reference proteome</keyword>
<dbReference type="InParanoid" id="A0A3R7JLJ4"/>